<dbReference type="PANTHER" id="PTHR14499:SF136">
    <property type="entry name" value="GH08630P"/>
    <property type="match status" value="1"/>
</dbReference>
<organism evidence="3 6">
    <name type="scientific">Adineta ricciae</name>
    <name type="common">Rotifer</name>
    <dbReference type="NCBI Taxonomy" id="249248"/>
    <lineage>
        <taxon>Eukaryota</taxon>
        <taxon>Metazoa</taxon>
        <taxon>Spiralia</taxon>
        <taxon>Gnathifera</taxon>
        <taxon>Rotifera</taxon>
        <taxon>Eurotatoria</taxon>
        <taxon>Bdelloidea</taxon>
        <taxon>Adinetida</taxon>
        <taxon>Adinetidae</taxon>
        <taxon>Adineta</taxon>
    </lineage>
</organism>
<sequence>MNMCKSFLFYFLIFLLYDDRYIKCNSTELTSSVNDVSTVVADELNALEKESKNSSNDLDVEKAIMERFLKNSDVIQFNVGGEIMYTTRASLLYAPDSTLTNMLLNKSEENISIDKEGNVFLDFNPKLFRHALEQLRLFEENEKVVFYPPSTPILTIQFNAMLAKLGLEPAPISDDDIFTFNVGDEMFATRRRTLNRVPNSKLSKFLLANKPSDLDQHGRPFLDYDPKLFRHLLSQLQVGQEANFEAPSIESKIAFDAMLHNLGLQS</sequence>
<gene>
    <name evidence="3" type="ORF">EDS130_LOCUS18589</name>
    <name evidence="4" type="ORF">XAT740_LOCUS44323</name>
</gene>
<dbReference type="EMBL" id="CAJNOR010005601">
    <property type="protein sequence ID" value="CAF1569311.1"/>
    <property type="molecule type" value="Genomic_DNA"/>
</dbReference>
<evidence type="ECO:0000259" key="2">
    <source>
        <dbReference type="Pfam" id="PF02214"/>
    </source>
</evidence>
<feature type="domain" description="Potassium channel tetramerisation-type BTB" evidence="2">
    <location>
        <begin position="180"/>
        <end position="239"/>
    </location>
</feature>
<feature type="signal peptide" evidence="1">
    <location>
        <begin position="1"/>
        <end position="24"/>
    </location>
</feature>
<comment type="caution">
    <text evidence="3">The sequence shown here is derived from an EMBL/GenBank/DDBJ whole genome shotgun (WGS) entry which is preliminary data.</text>
</comment>
<dbReference type="EMBL" id="CAJNOJ010000087">
    <property type="protein sequence ID" value="CAF1073936.1"/>
    <property type="molecule type" value="Genomic_DNA"/>
</dbReference>
<keyword evidence="1" id="KW-0732">Signal</keyword>
<dbReference type="PANTHER" id="PTHR14499">
    <property type="entry name" value="POTASSIUM CHANNEL TETRAMERIZATION DOMAIN-CONTAINING"/>
    <property type="match status" value="1"/>
</dbReference>
<feature type="domain" description="Potassium channel tetramerisation-type BTB" evidence="2">
    <location>
        <begin position="75"/>
        <end position="136"/>
    </location>
</feature>
<dbReference type="Gene3D" id="3.30.710.10">
    <property type="entry name" value="Potassium Channel Kv1.1, Chain A"/>
    <property type="match status" value="2"/>
</dbReference>
<proteinExistence type="predicted"/>
<dbReference type="OrthoDB" id="2414723at2759"/>
<dbReference type="AlphaFoldDB" id="A0A814M592"/>
<name>A0A814M592_ADIRI</name>
<keyword evidence="5" id="KW-1185">Reference proteome</keyword>
<evidence type="ECO:0000313" key="3">
    <source>
        <dbReference type="EMBL" id="CAF1073936.1"/>
    </source>
</evidence>
<dbReference type="GO" id="GO:0051260">
    <property type="term" value="P:protein homooligomerization"/>
    <property type="evidence" value="ECO:0007669"/>
    <property type="project" value="InterPro"/>
</dbReference>
<accession>A0A814M592</accession>
<evidence type="ECO:0000313" key="5">
    <source>
        <dbReference type="Proteomes" id="UP000663828"/>
    </source>
</evidence>
<dbReference type="InterPro" id="IPR011333">
    <property type="entry name" value="SKP1/BTB/POZ_sf"/>
</dbReference>
<dbReference type="SUPFAM" id="SSF54695">
    <property type="entry name" value="POZ domain"/>
    <property type="match status" value="2"/>
</dbReference>
<feature type="chain" id="PRO_5036225242" description="Potassium channel tetramerisation-type BTB domain-containing protein" evidence="1">
    <location>
        <begin position="25"/>
        <end position="266"/>
    </location>
</feature>
<evidence type="ECO:0000313" key="6">
    <source>
        <dbReference type="Proteomes" id="UP000663852"/>
    </source>
</evidence>
<dbReference type="InterPro" id="IPR003131">
    <property type="entry name" value="T1-type_BTB"/>
</dbReference>
<dbReference type="Proteomes" id="UP000663828">
    <property type="component" value="Unassembled WGS sequence"/>
</dbReference>
<dbReference type="Proteomes" id="UP000663852">
    <property type="component" value="Unassembled WGS sequence"/>
</dbReference>
<reference evidence="3" key="1">
    <citation type="submission" date="2021-02" db="EMBL/GenBank/DDBJ databases">
        <authorList>
            <person name="Nowell W R."/>
        </authorList>
    </citation>
    <scope>NUCLEOTIDE SEQUENCE</scope>
</reference>
<evidence type="ECO:0000313" key="4">
    <source>
        <dbReference type="EMBL" id="CAF1569311.1"/>
    </source>
</evidence>
<evidence type="ECO:0000256" key="1">
    <source>
        <dbReference type="SAM" id="SignalP"/>
    </source>
</evidence>
<dbReference type="Pfam" id="PF02214">
    <property type="entry name" value="BTB_2"/>
    <property type="match status" value="2"/>
</dbReference>
<protein>
    <recommendedName>
        <fullName evidence="2">Potassium channel tetramerisation-type BTB domain-containing protein</fullName>
    </recommendedName>
</protein>